<dbReference type="InterPro" id="IPR057684">
    <property type="entry name" value="DUF7924"/>
</dbReference>
<keyword evidence="3" id="KW-1185">Reference proteome</keyword>
<sequence>MSLKYSEQDQPLRRERLNAKSNCRIRLLHFVISHNHRTVRINTHFSIIDNSAVLAHRHMVREYSLTLRDIRE</sequence>
<dbReference type="Pfam" id="PF25545">
    <property type="entry name" value="DUF7924"/>
    <property type="match status" value="1"/>
</dbReference>
<evidence type="ECO:0000313" key="3">
    <source>
        <dbReference type="Proteomes" id="UP001610334"/>
    </source>
</evidence>
<gene>
    <name evidence="2" type="ORF">BJX63DRAFT_393097</name>
</gene>
<protein>
    <recommendedName>
        <fullName evidence="1">DUF7924 domain-containing protein</fullName>
    </recommendedName>
</protein>
<evidence type="ECO:0000313" key="2">
    <source>
        <dbReference type="EMBL" id="KAL2814163.1"/>
    </source>
</evidence>
<reference evidence="2 3" key="1">
    <citation type="submission" date="2024-07" db="EMBL/GenBank/DDBJ databases">
        <title>Section-level genome sequencing and comparative genomics of Aspergillus sections Usti and Cavernicolus.</title>
        <authorList>
            <consortium name="Lawrence Berkeley National Laboratory"/>
            <person name="Nybo J.L."/>
            <person name="Vesth T.C."/>
            <person name="Theobald S."/>
            <person name="Frisvad J.C."/>
            <person name="Larsen T.O."/>
            <person name="Kjaerboelling I."/>
            <person name="Rothschild-Mancinelli K."/>
            <person name="Lyhne E.K."/>
            <person name="Kogle M.E."/>
            <person name="Barry K."/>
            <person name="Clum A."/>
            <person name="Na H."/>
            <person name="Ledsgaard L."/>
            <person name="Lin J."/>
            <person name="Lipzen A."/>
            <person name="Kuo A."/>
            <person name="Riley R."/>
            <person name="Mondo S."/>
            <person name="Labutti K."/>
            <person name="Haridas S."/>
            <person name="Pangalinan J."/>
            <person name="Salamov A.A."/>
            <person name="Simmons B.A."/>
            <person name="Magnuson J.K."/>
            <person name="Chen J."/>
            <person name="Drula E."/>
            <person name="Henrissat B."/>
            <person name="Wiebenga A."/>
            <person name="Lubbers R.J."/>
            <person name="Gomes A.C."/>
            <person name="Makela M.R."/>
            <person name="Stajich J."/>
            <person name="Grigoriev I.V."/>
            <person name="Mortensen U.H."/>
            <person name="De Vries R.P."/>
            <person name="Baker S.E."/>
            <person name="Andersen M.R."/>
        </authorList>
    </citation>
    <scope>NUCLEOTIDE SEQUENCE [LARGE SCALE GENOMIC DNA]</scope>
    <source>
        <strain evidence="2 3">CBS 588.65</strain>
    </source>
</reference>
<dbReference type="Proteomes" id="UP001610334">
    <property type="component" value="Unassembled WGS sequence"/>
</dbReference>
<organism evidence="2 3">
    <name type="scientific">Aspergillus granulosus</name>
    <dbReference type="NCBI Taxonomy" id="176169"/>
    <lineage>
        <taxon>Eukaryota</taxon>
        <taxon>Fungi</taxon>
        <taxon>Dikarya</taxon>
        <taxon>Ascomycota</taxon>
        <taxon>Pezizomycotina</taxon>
        <taxon>Eurotiomycetes</taxon>
        <taxon>Eurotiomycetidae</taxon>
        <taxon>Eurotiales</taxon>
        <taxon>Aspergillaceae</taxon>
        <taxon>Aspergillus</taxon>
        <taxon>Aspergillus subgen. Nidulantes</taxon>
    </lineage>
</organism>
<accession>A0ABR4HFA1</accession>
<comment type="caution">
    <text evidence="2">The sequence shown here is derived from an EMBL/GenBank/DDBJ whole genome shotgun (WGS) entry which is preliminary data.</text>
</comment>
<name>A0ABR4HFA1_9EURO</name>
<proteinExistence type="predicted"/>
<feature type="domain" description="DUF7924" evidence="1">
    <location>
        <begin position="19"/>
        <end position="69"/>
    </location>
</feature>
<dbReference type="EMBL" id="JBFXLT010000035">
    <property type="protein sequence ID" value="KAL2814163.1"/>
    <property type="molecule type" value="Genomic_DNA"/>
</dbReference>
<evidence type="ECO:0000259" key="1">
    <source>
        <dbReference type="Pfam" id="PF25545"/>
    </source>
</evidence>